<keyword evidence="3" id="KW-1003">Cell membrane</keyword>
<proteinExistence type="inferred from homology"/>
<evidence type="ECO:0000256" key="2">
    <source>
        <dbReference type="ARBA" id="ARBA00022448"/>
    </source>
</evidence>
<keyword evidence="4 7" id="KW-0812">Transmembrane</keyword>
<organism evidence="9 10">
    <name type="scientific">Agromyces mediolanus</name>
    <name type="common">Corynebacterium mediolanum</name>
    <dbReference type="NCBI Taxonomy" id="41986"/>
    <lineage>
        <taxon>Bacteria</taxon>
        <taxon>Bacillati</taxon>
        <taxon>Actinomycetota</taxon>
        <taxon>Actinomycetes</taxon>
        <taxon>Micrococcales</taxon>
        <taxon>Microbacteriaceae</taxon>
        <taxon>Agromyces</taxon>
    </lineage>
</organism>
<gene>
    <name evidence="9" type="ORF">GCM10010196_23740</name>
</gene>
<dbReference type="AlphaFoldDB" id="A0A918CMH3"/>
<dbReference type="PROSITE" id="PS50928">
    <property type="entry name" value="ABC_TM1"/>
    <property type="match status" value="1"/>
</dbReference>
<dbReference type="EMBL" id="BMRJ01000002">
    <property type="protein sequence ID" value="GGR29109.1"/>
    <property type="molecule type" value="Genomic_DNA"/>
</dbReference>
<dbReference type="Gene3D" id="1.10.3720.10">
    <property type="entry name" value="MetI-like"/>
    <property type="match status" value="1"/>
</dbReference>
<dbReference type="PANTHER" id="PTHR43163">
    <property type="entry name" value="DIPEPTIDE TRANSPORT SYSTEM PERMEASE PROTEIN DPPB-RELATED"/>
    <property type="match status" value="1"/>
</dbReference>
<dbReference type="CDD" id="cd06261">
    <property type="entry name" value="TM_PBP2"/>
    <property type="match status" value="1"/>
</dbReference>
<dbReference type="SUPFAM" id="SSF161098">
    <property type="entry name" value="MetI-like"/>
    <property type="match status" value="1"/>
</dbReference>
<evidence type="ECO:0000313" key="9">
    <source>
        <dbReference type="EMBL" id="GGR29109.1"/>
    </source>
</evidence>
<dbReference type="RefSeq" id="WP_189085559.1">
    <property type="nucleotide sequence ID" value="NZ_BMRJ01000002.1"/>
</dbReference>
<evidence type="ECO:0000256" key="4">
    <source>
        <dbReference type="ARBA" id="ARBA00022692"/>
    </source>
</evidence>
<feature type="transmembrane region" description="Helical" evidence="7">
    <location>
        <begin position="99"/>
        <end position="121"/>
    </location>
</feature>
<evidence type="ECO:0000256" key="5">
    <source>
        <dbReference type="ARBA" id="ARBA00022989"/>
    </source>
</evidence>
<evidence type="ECO:0000256" key="6">
    <source>
        <dbReference type="ARBA" id="ARBA00023136"/>
    </source>
</evidence>
<dbReference type="Proteomes" id="UP000610303">
    <property type="component" value="Unassembled WGS sequence"/>
</dbReference>
<dbReference type="GO" id="GO:0005886">
    <property type="term" value="C:plasma membrane"/>
    <property type="evidence" value="ECO:0007669"/>
    <property type="project" value="UniProtKB-SubCell"/>
</dbReference>
<sequence>MRLLHWLPGRLLSAIIVLLGASILIFAAVRSLPGDFAQIVLGPLSNEEQREQLRQSFGFDRSLPEQYLLWLGNAARGDFGLSLASQQPVLDELASRLPVTALLAGMAMLVTIAIGIPLGVYAGTHASTGRGSAAARIVSTIGISFPEFVLGCLVVFLFSRFDLGLSVGAFTSPTTDFGRGVVSLLLPALVLSVFCVAATARTTRDAVIGVLVEPHIAASVARGEPKGFIIRHHVLRNALIPVLTLTATITAYLLGGAVIVERVFNVPGIGSYLVLALDRRDYTVIQAGVLLATAVFVIASLLIDVLTGLVDPRVSVAKKGRGA</sequence>
<dbReference type="GO" id="GO:0071916">
    <property type="term" value="F:dipeptide transmembrane transporter activity"/>
    <property type="evidence" value="ECO:0007669"/>
    <property type="project" value="TreeGrafter"/>
</dbReference>
<dbReference type="PANTHER" id="PTHR43163:SF6">
    <property type="entry name" value="DIPEPTIDE TRANSPORT SYSTEM PERMEASE PROTEIN DPPB-RELATED"/>
    <property type="match status" value="1"/>
</dbReference>
<dbReference type="InterPro" id="IPR035906">
    <property type="entry name" value="MetI-like_sf"/>
</dbReference>
<reference evidence="9" key="2">
    <citation type="submission" date="2020-09" db="EMBL/GenBank/DDBJ databases">
        <authorList>
            <person name="Sun Q."/>
            <person name="Ohkuma M."/>
        </authorList>
    </citation>
    <scope>NUCLEOTIDE SEQUENCE</scope>
    <source>
        <strain evidence="9">JCM 3346</strain>
    </source>
</reference>
<comment type="caution">
    <text evidence="9">The sequence shown here is derived from an EMBL/GenBank/DDBJ whole genome shotgun (WGS) entry which is preliminary data.</text>
</comment>
<feature type="transmembrane region" description="Helical" evidence="7">
    <location>
        <begin position="177"/>
        <end position="198"/>
    </location>
</feature>
<dbReference type="InterPro" id="IPR045621">
    <property type="entry name" value="BPD_transp_1_N"/>
</dbReference>
<evidence type="ECO:0000313" key="10">
    <source>
        <dbReference type="Proteomes" id="UP000610303"/>
    </source>
</evidence>
<feature type="transmembrane region" description="Helical" evidence="7">
    <location>
        <begin position="284"/>
        <end position="310"/>
    </location>
</feature>
<feature type="transmembrane region" description="Helical" evidence="7">
    <location>
        <begin position="238"/>
        <end position="264"/>
    </location>
</feature>
<keyword evidence="5 7" id="KW-1133">Transmembrane helix</keyword>
<feature type="domain" description="ABC transmembrane type-1" evidence="8">
    <location>
        <begin position="97"/>
        <end position="307"/>
    </location>
</feature>
<dbReference type="Pfam" id="PF00528">
    <property type="entry name" value="BPD_transp_1"/>
    <property type="match status" value="1"/>
</dbReference>
<reference evidence="9" key="1">
    <citation type="journal article" date="2014" name="Int. J. Syst. Evol. Microbiol.">
        <title>Complete genome sequence of Corynebacterium casei LMG S-19264T (=DSM 44701T), isolated from a smear-ripened cheese.</title>
        <authorList>
            <consortium name="US DOE Joint Genome Institute (JGI-PGF)"/>
            <person name="Walter F."/>
            <person name="Albersmeier A."/>
            <person name="Kalinowski J."/>
            <person name="Ruckert C."/>
        </authorList>
    </citation>
    <scope>NUCLEOTIDE SEQUENCE</scope>
    <source>
        <strain evidence="9">JCM 3346</strain>
    </source>
</reference>
<keyword evidence="10" id="KW-1185">Reference proteome</keyword>
<evidence type="ECO:0000256" key="7">
    <source>
        <dbReference type="RuleBase" id="RU363032"/>
    </source>
</evidence>
<accession>A0A918CMH3</accession>
<name>A0A918CMH3_AGRME</name>
<evidence type="ECO:0000259" key="8">
    <source>
        <dbReference type="PROSITE" id="PS50928"/>
    </source>
</evidence>
<dbReference type="InterPro" id="IPR000515">
    <property type="entry name" value="MetI-like"/>
</dbReference>
<keyword evidence="6 7" id="KW-0472">Membrane</keyword>
<evidence type="ECO:0000256" key="3">
    <source>
        <dbReference type="ARBA" id="ARBA00022475"/>
    </source>
</evidence>
<feature type="transmembrane region" description="Helical" evidence="7">
    <location>
        <begin position="133"/>
        <end position="157"/>
    </location>
</feature>
<evidence type="ECO:0000256" key="1">
    <source>
        <dbReference type="ARBA" id="ARBA00004651"/>
    </source>
</evidence>
<comment type="subcellular location">
    <subcellularLocation>
        <location evidence="1 7">Cell membrane</location>
        <topology evidence="1 7">Multi-pass membrane protein</topology>
    </subcellularLocation>
</comment>
<keyword evidence="2 7" id="KW-0813">Transport</keyword>
<protein>
    <submittedName>
        <fullName evidence="9">Peptide ABC transporter</fullName>
    </submittedName>
</protein>
<dbReference type="Pfam" id="PF19300">
    <property type="entry name" value="BPD_transp_1_N"/>
    <property type="match status" value="1"/>
</dbReference>
<comment type="similarity">
    <text evidence="7">Belongs to the binding-protein-dependent transport system permease family.</text>
</comment>